<evidence type="ECO:0000313" key="2">
    <source>
        <dbReference type="EMBL" id="ADU11725.1"/>
    </source>
</evidence>
<name>E8RMW2_ASTEC</name>
<dbReference type="AlphaFoldDB" id="E8RMW2"/>
<dbReference type="EMBL" id="CP002395">
    <property type="protein sequence ID" value="ADU11725.1"/>
    <property type="molecule type" value="Genomic_DNA"/>
</dbReference>
<protein>
    <submittedName>
        <fullName evidence="2">Dienelactone hydrolase-like protein</fullName>
    </submittedName>
</protein>
<dbReference type="RefSeq" id="WP_013477559.1">
    <property type="nucleotide sequence ID" value="NC_014816.1"/>
</dbReference>
<evidence type="ECO:0000259" key="1">
    <source>
        <dbReference type="Pfam" id="PF01738"/>
    </source>
</evidence>
<dbReference type="Proteomes" id="UP000001492">
    <property type="component" value="Chromosome 1"/>
</dbReference>
<proteinExistence type="predicted"/>
<reference evidence="3" key="1">
    <citation type="submission" date="2010-12" db="EMBL/GenBank/DDBJ databases">
        <title>Complete sequence of chromosome 1 of Asticcacaulis excentricus CB 48.</title>
        <authorList>
            <consortium name="US DOE Joint Genome Institute"/>
            <person name="Lucas S."/>
            <person name="Copeland A."/>
            <person name="Lapidus A."/>
            <person name="Cheng J.-F."/>
            <person name="Bruce D."/>
            <person name="Goodwin L."/>
            <person name="Pitluck S."/>
            <person name="Teshima H."/>
            <person name="Davenport K."/>
            <person name="Detter J.C."/>
            <person name="Han C."/>
            <person name="Tapia R."/>
            <person name="Land M."/>
            <person name="Hauser L."/>
            <person name="Jeffries C."/>
            <person name="Kyrpides N."/>
            <person name="Ivanova N."/>
            <person name="Ovchinnikova G."/>
            <person name="Brun Y.V."/>
            <person name="Woyke T."/>
        </authorList>
    </citation>
    <scope>NUCLEOTIDE SEQUENCE [LARGE SCALE GENOMIC DNA]</scope>
    <source>
        <strain evidence="3">ATCC 15261 / DSM 4724 / KCTC 12464 / NCIMB 9791 / VKM B-1370 / CB 48</strain>
    </source>
</reference>
<feature type="domain" description="Dienelactone hydrolase" evidence="1">
    <location>
        <begin position="17"/>
        <end position="244"/>
    </location>
</feature>
<organism evidence="2 3">
    <name type="scientific">Asticcacaulis excentricus (strain ATCC 15261 / DSM 4724 / KCTC 12464 / NCIMB 9791 / VKM B-1370 / CB 48)</name>
    <dbReference type="NCBI Taxonomy" id="573065"/>
    <lineage>
        <taxon>Bacteria</taxon>
        <taxon>Pseudomonadati</taxon>
        <taxon>Pseudomonadota</taxon>
        <taxon>Alphaproteobacteria</taxon>
        <taxon>Caulobacterales</taxon>
        <taxon>Caulobacteraceae</taxon>
        <taxon>Asticcacaulis</taxon>
    </lineage>
</organism>
<sequence length="248" mass="27672">MDSLQQRFERLWPHVTVHGAPDSVPRLTVVLFHGCGGVGRNITLFADYAVSLGLRAVIVDSYAPRGMKRRLAAFLACNGLWLRGYTRSGDVLAMLWGLSQRPEVNGILLCGWSHGAWAIMDLMTQSLNRAGEARLSDPSGEPLTQVRGLFLMYPYVNFLARSKSQAWRRQIPTLMVIALKDHLARFSLSLKAVRRLRSQGVPLETVVVDSTHAFDELGADRFGFMKYDPQSVSTVRAAFAEFVSKFKS</sequence>
<dbReference type="InterPro" id="IPR002925">
    <property type="entry name" value="Dienelactn_hydro"/>
</dbReference>
<dbReference type="GO" id="GO:0016787">
    <property type="term" value="F:hydrolase activity"/>
    <property type="evidence" value="ECO:0007669"/>
    <property type="project" value="UniProtKB-KW"/>
</dbReference>
<dbReference type="STRING" id="573065.Astex_0021"/>
<dbReference type="KEGG" id="aex:Astex_0021"/>
<dbReference type="InterPro" id="IPR029058">
    <property type="entry name" value="AB_hydrolase_fold"/>
</dbReference>
<dbReference type="Gene3D" id="3.40.50.1820">
    <property type="entry name" value="alpha/beta hydrolase"/>
    <property type="match status" value="1"/>
</dbReference>
<evidence type="ECO:0000313" key="3">
    <source>
        <dbReference type="Proteomes" id="UP000001492"/>
    </source>
</evidence>
<dbReference type="eggNOG" id="COG0412">
    <property type="taxonomic scope" value="Bacteria"/>
</dbReference>
<gene>
    <name evidence="2" type="ordered locus">Astex_0021</name>
</gene>
<keyword evidence="2" id="KW-0378">Hydrolase</keyword>
<dbReference type="Pfam" id="PF01738">
    <property type="entry name" value="DLH"/>
    <property type="match status" value="1"/>
</dbReference>
<keyword evidence="3" id="KW-1185">Reference proteome</keyword>
<dbReference type="OrthoDB" id="3647650at2"/>
<dbReference type="SUPFAM" id="SSF53474">
    <property type="entry name" value="alpha/beta-Hydrolases"/>
    <property type="match status" value="1"/>
</dbReference>
<accession>E8RMW2</accession>
<dbReference type="HOGENOM" id="CLU_078785_0_0_5"/>